<organism evidence="4 5">
    <name type="scientific">Pelomonas parva</name>
    <dbReference type="NCBI Taxonomy" id="3299032"/>
    <lineage>
        <taxon>Bacteria</taxon>
        <taxon>Pseudomonadati</taxon>
        <taxon>Pseudomonadota</taxon>
        <taxon>Betaproteobacteria</taxon>
        <taxon>Burkholderiales</taxon>
        <taxon>Sphaerotilaceae</taxon>
        <taxon>Roseateles</taxon>
    </lineage>
</organism>
<feature type="domain" description="Peptidase S9 prolyl oligopeptidase catalytic" evidence="3">
    <location>
        <begin position="452"/>
        <end position="666"/>
    </location>
</feature>
<feature type="signal peptide" evidence="2">
    <location>
        <begin position="1"/>
        <end position="21"/>
    </location>
</feature>
<dbReference type="PANTHER" id="PTHR42776">
    <property type="entry name" value="SERINE PEPTIDASE S9 FAMILY MEMBER"/>
    <property type="match status" value="1"/>
</dbReference>
<dbReference type="Gene3D" id="3.40.50.1820">
    <property type="entry name" value="alpha/beta hydrolase"/>
    <property type="match status" value="1"/>
</dbReference>
<dbReference type="RefSeq" id="WP_394484047.1">
    <property type="nucleotide sequence ID" value="NZ_JBIGHV010000012.1"/>
</dbReference>
<evidence type="ECO:0000256" key="1">
    <source>
        <dbReference type="ARBA" id="ARBA00022801"/>
    </source>
</evidence>
<dbReference type="PANTHER" id="PTHR42776:SF27">
    <property type="entry name" value="DIPEPTIDYL PEPTIDASE FAMILY MEMBER 6"/>
    <property type="match status" value="1"/>
</dbReference>
<dbReference type="SUPFAM" id="SSF53474">
    <property type="entry name" value="alpha/beta-Hydrolases"/>
    <property type="match status" value="1"/>
</dbReference>
<dbReference type="InterPro" id="IPR001375">
    <property type="entry name" value="Peptidase_S9_cat"/>
</dbReference>
<dbReference type="InterPro" id="IPR011042">
    <property type="entry name" value="6-blade_b-propeller_TolB-like"/>
</dbReference>
<keyword evidence="2" id="KW-0732">Signal</keyword>
<proteinExistence type="predicted"/>
<keyword evidence="1" id="KW-0378">Hydrolase</keyword>
<comment type="caution">
    <text evidence="4">The sequence shown here is derived from an EMBL/GenBank/DDBJ whole genome shotgun (WGS) entry which is preliminary data.</text>
</comment>
<evidence type="ECO:0000259" key="3">
    <source>
        <dbReference type="Pfam" id="PF00326"/>
    </source>
</evidence>
<name>A0ABW7F9S5_9BURK</name>
<dbReference type="Gene3D" id="2.120.10.30">
    <property type="entry name" value="TolB, C-terminal domain"/>
    <property type="match status" value="1"/>
</dbReference>
<dbReference type="SUPFAM" id="SSF69322">
    <property type="entry name" value="Tricorn protease domain 2"/>
    <property type="match status" value="1"/>
</dbReference>
<accession>A0ABW7F9S5</accession>
<evidence type="ECO:0000256" key="2">
    <source>
        <dbReference type="SAM" id="SignalP"/>
    </source>
</evidence>
<protein>
    <submittedName>
        <fullName evidence="4">S9 family peptidase</fullName>
    </submittedName>
</protein>
<feature type="chain" id="PRO_5047031513" evidence="2">
    <location>
        <begin position="22"/>
        <end position="668"/>
    </location>
</feature>
<evidence type="ECO:0000313" key="5">
    <source>
        <dbReference type="Proteomes" id="UP001606210"/>
    </source>
</evidence>
<keyword evidence="5" id="KW-1185">Reference proteome</keyword>
<dbReference type="Proteomes" id="UP001606210">
    <property type="component" value="Unassembled WGS sequence"/>
</dbReference>
<sequence length="668" mass="73024">MAGFLQRAALALTLLAAAAQAAPPPAELFYKDAELLDVVLSPSGRKLAFTTSRGTDRVALVVMDLDQGGKLNAVARFKDGDVHDVRWVDDERLVYGVVDLFDGSARYSGAPGLFAVNADGSKFRQLVRRQWKPVISDGSGDKRLLDWHHRVIKVPRMNAGGSNDEVLVAEFSPGADDDTEVPKWLNTRTGLTRNVDFTEPQGAVGWMADSRGDMRVVFTRREGRQAALWRAPGSKTWTPLYESDLLSSPFNIEAVDDAGGLYVSEHEGAAGQATLKRYDFERKRPQEKALVATPGFDFDGGLVIDETNGRVLGVHLLVDAPTIAWFDPAMKVFQDRVDKLFPGNANLVSCRRCGTPDMVAMVRSFSDRDPGRFYLFQGKPAAGEKAWTDMGARREGVKPQEMASVDLQRIKARDGLEVPVWITRPANTTGALPAVVLVHGGPWVRGGTWGWDADAQFLASRGYVVIEPEFRGSTGYGDAHFRASFKQWGLAMQDDVTDALRWAQKQGIASDKACIAGASYGGYSTLMGLVRDPDLYRCGVAWLAVTDLDLYAAGSWWVRDDIGATGRRYTIPEAVGDPVKDAALLAANSPVKQAARIKAPVLLAFNEGDRRVPMAHGDRMRKALREAGNEPVWVTYAGEGHGFGNVKNRVDFAQRMAAFLAKHLGENP</sequence>
<gene>
    <name evidence="4" type="ORF">ACG00Y_25985</name>
</gene>
<evidence type="ECO:0000313" key="4">
    <source>
        <dbReference type="EMBL" id="MFG6433384.1"/>
    </source>
</evidence>
<dbReference type="Pfam" id="PF00326">
    <property type="entry name" value="Peptidase_S9"/>
    <property type="match status" value="1"/>
</dbReference>
<dbReference type="InterPro" id="IPR029058">
    <property type="entry name" value="AB_hydrolase_fold"/>
</dbReference>
<reference evidence="4 5" key="1">
    <citation type="submission" date="2024-08" db="EMBL/GenBank/DDBJ databases">
        <authorList>
            <person name="Lu H."/>
        </authorList>
    </citation>
    <scope>NUCLEOTIDE SEQUENCE [LARGE SCALE GENOMIC DNA]</scope>
    <source>
        <strain evidence="4 5">LYH14W</strain>
    </source>
</reference>
<dbReference type="EMBL" id="JBIGHV010000012">
    <property type="protein sequence ID" value="MFG6433384.1"/>
    <property type="molecule type" value="Genomic_DNA"/>
</dbReference>